<keyword evidence="1" id="KW-1133">Transmembrane helix</keyword>
<keyword evidence="1" id="KW-0472">Membrane</keyword>
<feature type="transmembrane region" description="Helical" evidence="1">
    <location>
        <begin position="12"/>
        <end position="29"/>
    </location>
</feature>
<evidence type="ECO:0000256" key="1">
    <source>
        <dbReference type="SAM" id="Phobius"/>
    </source>
</evidence>
<protein>
    <submittedName>
        <fullName evidence="2">Uncharacterized protein</fullName>
    </submittedName>
</protein>
<sequence length="125" mass="14838">MRTFIFGFGWELLGFTLYYLAWGWIASLLENKITWLQNRVIWVGALSAAMLHPFVVNYIVVVFWTMMAGTILLLWGRTTGDFIKEKLTWIRGINAHLLRLAILVIAFVILRNSMFYYYPEKVWYY</sequence>
<dbReference type="Proteomes" id="UP000827517">
    <property type="component" value="Segment"/>
</dbReference>
<name>A0AAE7X163_9CAUD</name>
<feature type="transmembrane region" description="Helical" evidence="1">
    <location>
        <begin position="97"/>
        <end position="118"/>
    </location>
</feature>
<organism evidence="2 3">
    <name type="scientific">Erwinia phage AH04</name>
    <dbReference type="NCBI Taxonomy" id="2869569"/>
    <lineage>
        <taxon>Viruses</taxon>
        <taxon>Duplodnaviria</taxon>
        <taxon>Heunggongvirae</taxon>
        <taxon>Uroviricota</taxon>
        <taxon>Caudoviricetes</taxon>
        <taxon>Chimalliviridae</taxon>
        <taxon>Meadowvirus</taxon>
        <taxon>Meadowvirus AH04</taxon>
    </lineage>
</organism>
<feature type="transmembrane region" description="Helical" evidence="1">
    <location>
        <begin position="55"/>
        <end position="76"/>
    </location>
</feature>
<dbReference type="EMBL" id="MZ501267">
    <property type="protein sequence ID" value="QZA70780.1"/>
    <property type="molecule type" value="Genomic_DNA"/>
</dbReference>
<dbReference type="KEGG" id="vg:77944108"/>
<evidence type="ECO:0000313" key="2">
    <source>
        <dbReference type="EMBL" id="QZA70780.1"/>
    </source>
</evidence>
<evidence type="ECO:0000313" key="3">
    <source>
        <dbReference type="Proteomes" id="UP000827517"/>
    </source>
</evidence>
<keyword evidence="1" id="KW-0812">Transmembrane</keyword>
<keyword evidence="3" id="KW-1185">Reference proteome</keyword>
<dbReference type="RefSeq" id="YP_010667982.1">
    <property type="nucleotide sequence ID" value="NC_070952.1"/>
</dbReference>
<proteinExistence type="predicted"/>
<gene>
    <name evidence="2" type="primary">228</name>
    <name evidence="2" type="ORF">AH04_228</name>
</gene>
<reference evidence="2" key="1">
    <citation type="submission" date="2021-07" db="EMBL/GenBank/DDBJ databases">
        <authorList>
            <person name="Roth S.J."/>
            <person name="Krukonis G.P."/>
            <person name="Delesalle V.A."/>
        </authorList>
    </citation>
    <scope>NUCLEOTIDE SEQUENCE</scope>
</reference>
<dbReference type="GeneID" id="77944108"/>
<accession>A0AAE7X163</accession>